<evidence type="ECO:0000313" key="2">
    <source>
        <dbReference type="Proteomes" id="UP001612915"/>
    </source>
</evidence>
<keyword evidence="2" id="KW-1185">Reference proteome</keyword>
<sequence length="236" mass="24472">MKRRALLLTLSLLVALLGTVLVGLYVKGADDRAQEGQEMVRVLVATRLIPKGTTATAAAPDMVLTDVPKSSLTYLKPFTVNNAGALQKMGGSTTLIDIREGAPISETYFSAPQSGGATGASAATDDVTFVFPLDPAPRATGVIGAGDSVTILVTHGDKTGIFIKKALVYAVNGTPAGDNDATGAANSIAVTVSLLDAERVINAQARQWKLYIVKPANPDSVRELGPVTNSNVLDNP</sequence>
<protein>
    <recommendedName>
        <fullName evidence="3">Flp pilus assembly protein CpaB</fullName>
    </recommendedName>
</protein>
<organism evidence="1 2">
    <name type="scientific">Spongisporangium articulatum</name>
    <dbReference type="NCBI Taxonomy" id="3362603"/>
    <lineage>
        <taxon>Bacteria</taxon>
        <taxon>Bacillati</taxon>
        <taxon>Actinomycetota</taxon>
        <taxon>Actinomycetes</taxon>
        <taxon>Kineosporiales</taxon>
        <taxon>Kineosporiaceae</taxon>
        <taxon>Spongisporangium</taxon>
    </lineage>
</organism>
<dbReference type="Proteomes" id="UP001612915">
    <property type="component" value="Unassembled WGS sequence"/>
</dbReference>
<proteinExistence type="predicted"/>
<dbReference type="RefSeq" id="WP_398284060.1">
    <property type="nucleotide sequence ID" value="NZ_JBITLV010000007.1"/>
</dbReference>
<evidence type="ECO:0000313" key="1">
    <source>
        <dbReference type="EMBL" id="MFI7589472.1"/>
    </source>
</evidence>
<name>A0ABW8AV13_9ACTN</name>
<accession>A0ABW8AV13</accession>
<comment type="caution">
    <text evidence="1">The sequence shown here is derived from an EMBL/GenBank/DDBJ whole genome shotgun (WGS) entry which is preliminary data.</text>
</comment>
<dbReference type="EMBL" id="JBITLV010000007">
    <property type="protein sequence ID" value="MFI7589472.1"/>
    <property type="molecule type" value="Genomic_DNA"/>
</dbReference>
<evidence type="ECO:0008006" key="3">
    <source>
        <dbReference type="Google" id="ProtNLM"/>
    </source>
</evidence>
<reference evidence="1 2" key="1">
    <citation type="submission" date="2024-10" db="EMBL/GenBank/DDBJ databases">
        <title>The Natural Products Discovery Center: Release of the First 8490 Sequenced Strains for Exploring Actinobacteria Biosynthetic Diversity.</title>
        <authorList>
            <person name="Kalkreuter E."/>
            <person name="Kautsar S.A."/>
            <person name="Yang D."/>
            <person name="Bader C.D."/>
            <person name="Teijaro C.N."/>
            <person name="Fluegel L."/>
            <person name="Davis C.M."/>
            <person name="Simpson J.R."/>
            <person name="Lauterbach L."/>
            <person name="Steele A.D."/>
            <person name="Gui C."/>
            <person name="Meng S."/>
            <person name="Li G."/>
            <person name="Viehrig K."/>
            <person name="Ye F."/>
            <person name="Su P."/>
            <person name="Kiefer A.F."/>
            <person name="Nichols A."/>
            <person name="Cepeda A.J."/>
            <person name="Yan W."/>
            <person name="Fan B."/>
            <person name="Jiang Y."/>
            <person name="Adhikari A."/>
            <person name="Zheng C.-J."/>
            <person name="Schuster L."/>
            <person name="Cowan T.M."/>
            <person name="Smanski M.J."/>
            <person name="Chevrette M.G."/>
            <person name="De Carvalho L.P.S."/>
            <person name="Shen B."/>
        </authorList>
    </citation>
    <scope>NUCLEOTIDE SEQUENCE [LARGE SCALE GENOMIC DNA]</scope>
    <source>
        <strain evidence="1 2">NPDC049639</strain>
    </source>
</reference>
<dbReference type="CDD" id="cd11614">
    <property type="entry name" value="SAF_CpaB_FlgA_like"/>
    <property type="match status" value="1"/>
</dbReference>
<gene>
    <name evidence="1" type="ORF">ACIB24_20600</name>
</gene>